<reference evidence="3" key="1">
    <citation type="journal article" date="2014" name="Front. Microbiol.">
        <title>High frequency of phylogenetically diverse reductive dehalogenase-homologous genes in deep subseafloor sedimentary metagenomes.</title>
        <authorList>
            <person name="Kawai M."/>
            <person name="Futagami T."/>
            <person name="Toyoda A."/>
            <person name="Takaki Y."/>
            <person name="Nishi S."/>
            <person name="Hori S."/>
            <person name="Arai W."/>
            <person name="Tsubouchi T."/>
            <person name="Morono Y."/>
            <person name="Uchiyama I."/>
            <person name="Ito T."/>
            <person name="Fujiyama A."/>
            <person name="Inagaki F."/>
            <person name="Takami H."/>
        </authorList>
    </citation>
    <scope>NUCLEOTIDE SEQUENCE</scope>
    <source>
        <strain evidence="3">Expedition CK06-06</strain>
    </source>
</reference>
<protein>
    <recommendedName>
        <fullName evidence="2">Glycine cleavage system P-protein N-terminal domain-containing protein</fullName>
    </recommendedName>
</protein>
<dbReference type="InterPro" id="IPR015422">
    <property type="entry name" value="PyrdxlP-dep_Trfase_small"/>
</dbReference>
<sequence length="110" mass="12403">AAVFLSLLGKNGIHELATQNLAKAEYAKRELVKRGLKVVFSRATFNEFLVEFSVSAREVYKSCIEEGVVPGIYIDQWYPQFEKNLLICVTEGHSKAEIDRLVELLGRWGG</sequence>
<dbReference type="SUPFAM" id="SSF53383">
    <property type="entry name" value="PLP-dependent transferases"/>
    <property type="match status" value="1"/>
</dbReference>
<proteinExistence type="predicted"/>
<organism evidence="3">
    <name type="scientific">marine sediment metagenome</name>
    <dbReference type="NCBI Taxonomy" id="412755"/>
    <lineage>
        <taxon>unclassified sequences</taxon>
        <taxon>metagenomes</taxon>
        <taxon>ecological metagenomes</taxon>
    </lineage>
</organism>
<dbReference type="AlphaFoldDB" id="X1IA65"/>
<dbReference type="Gene3D" id="3.90.1150.10">
    <property type="entry name" value="Aspartate Aminotransferase, domain 1"/>
    <property type="match status" value="1"/>
</dbReference>
<dbReference type="GO" id="GO:0004375">
    <property type="term" value="F:glycine dehydrogenase (decarboxylating) activity"/>
    <property type="evidence" value="ECO:0007669"/>
    <property type="project" value="InterPro"/>
</dbReference>
<dbReference type="InterPro" id="IPR049315">
    <property type="entry name" value="GDC-P_N"/>
</dbReference>
<accession>X1IA65</accession>
<dbReference type="Pfam" id="PF02347">
    <property type="entry name" value="GDC-P"/>
    <property type="match status" value="1"/>
</dbReference>
<keyword evidence="1" id="KW-0560">Oxidoreductase</keyword>
<name>X1IA65_9ZZZZ</name>
<dbReference type="InterPro" id="IPR023010">
    <property type="entry name" value="GcvPA"/>
</dbReference>
<dbReference type="PANTHER" id="PTHR42806">
    <property type="entry name" value="GLYCINE CLEAVAGE SYSTEM P-PROTEIN"/>
    <property type="match status" value="1"/>
</dbReference>
<dbReference type="GO" id="GO:0009116">
    <property type="term" value="P:nucleoside metabolic process"/>
    <property type="evidence" value="ECO:0007669"/>
    <property type="project" value="InterPro"/>
</dbReference>
<dbReference type="EMBL" id="BARU01030695">
    <property type="protein sequence ID" value="GAH66180.1"/>
    <property type="molecule type" value="Genomic_DNA"/>
</dbReference>
<evidence type="ECO:0000256" key="1">
    <source>
        <dbReference type="ARBA" id="ARBA00023002"/>
    </source>
</evidence>
<evidence type="ECO:0000313" key="3">
    <source>
        <dbReference type="EMBL" id="GAH66180.1"/>
    </source>
</evidence>
<dbReference type="InterPro" id="IPR015424">
    <property type="entry name" value="PyrdxlP-dep_Trfase"/>
</dbReference>
<feature type="non-terminal residue" evidence="3">
    <location>
        <position position="1"/>
    </location>
</feature>
<comment type="caution">
    <text evidence="3">The sequence shown here is derived from an EMBL/GenBank/DDBJ whole genome shotgun (WGS) entry which is preliminary data.</text>
</comment>
<feature type="domain" description="Glycine cleavage system P-protein N-terminal" evidence="2">
    <location>
        <begin position="1"/>
        <end position="104"/>
    </location>
</feature>
<evidence type="ECO:0000259" key="2">
    <source>
        <dbReference type="Pfam" id="PF02347"/>
    </source>
</evidence>
<gene>
    <name evidence="3" type="ORF">S03H2_48663</name>
</gene>
<dbReference type="PANTHER" id="PTHR42806:SF1">
    <property type="entry name" value="GLYCINE DEHYDROGENASE (DECARBOXYLATING)"/>
    <property type="match status" value="1"/>
</dbReference>